<dbReference type="PANTHER" id="PTHR10201">
    <property type="entry name" value="MATRIX METALLOPROTEINASE"/>
    <property type="match status" value="1"/>
</dbReference>
<evidence type="ECO:0000256" key="10">
    <source>
        <dbReference type="ARBA" id="ARBA00023145"/>
    </source>
</evidence>
<comment type="cofactor">
    <cofactor evidence="2">
        <name>Zn(2+)</name>
        <dbReference type="ChEBI" id="CHEBI:29105"/>
    </cofactor>
</comment>
<dbReference type="InterPro" id="IPR021190">
    <property type="entry name" value="Pept_M10A"/>
</dbReference>
<evidence type="ECO:0000256" key="6">
    <source>
        <dbReference type="ARBA" id="ARBA00022729"/>
    </source>
</evidence>
<sequence length="387" mass="44094">MGFIKLYNLDMDIFPCFMDLCQIALVHLEVKESSTFARSSDDMTSTPPKTESYMQLTLGPIRIYISLFSCCLGRQKVRQTLSAAAKLLGKLGTMQYFLLCAAILLPGSLAFPVHLKPEPWSNIDLEKVKEYLDKFFPLFPKTHQLSLEERIKEMQKFFHLTVTGKLDTETEETMKLPRCGLPDIAEYQTFPGSPKWKKTRITYRVVTYTSDLPRKKVDDAIKRALMVWSDVTPLHFQRLYSGHADIEIRFARRAHGDAYPFDGRGGTLAHAFAPGEGIGGDTHFDEDEKWSEYNQEINLFLVAAHEFGHALGLAHSNVRGALMYPIYSYQNPATFRLPADDRRGIQKLYGKIMMRFDFHDKTYRGTGFTTLTDCTGLIILGIAKQML</sequence>
<dbReference type="CDD" id="cd04278">
    <property type="entry name" value="ZnMc_MMP"/>
    <property type="match status" value="1"/>
</dbReference>
<gene>
    <name evidence="12" type="primary">MMP7</name>
    <name evidence="12" type="ORF">WISP_95135</name>
</gene>
<dbReference type="PROSITE" id="PS00546">
    <property type="entry name" value="CYSTEINE_SWITCH"/>
    <property type="match status" value="1"/>
</dbReference>
<evidence type="ECO:0000313" key="13">
    <source>
        <dbReference type="Proteomes" id="UP001145742"/>
    </source>
</evidence>
<dbReference type="SMART" id="SM00235">
    <property type="entry name" value="ZnMc"/>
    <property type="match status" value="1"/>
</dbReference>
<keyword evidence="8" id="KW-0862">Zinc</keyword>
<evidence type="ECO:0000313" key="12">
    <source>
        <dbReference type="EMBL" id="KAJ7412653.1"/>
    </source>
</evidence>
<dbReference type="InterPro" id="IPR006026">
    <property type="entry name" value="Peptidase_Metallo"/>
</dbReference>
<dbReference type="InterPro" id="IPR036365">
    <property type="entry name" value="PGBD-like_sf"/>
</dbReference>
<dbReference type="InterPro" id="IPR021158">
    <property type="entry name" value="Pept_M10A_Zn_BS"/>
</dbReference>
<evidence type="ECO:0000256" key="2">
    <source>
        <dbReference type="ARBA" id="ARBA00001947"/>
    </source>
</evidence>
<dbReference type="Gene3D" id="3.40.390.10">
    <property type="entry name" value="Collagenase (Catalytic Domain)"/>
    <property type="match status" value="1"/>
</dbReference>
<dbReference type="InterPro" id="IPR033739">
    <property type="entry name" value="M10A_MMP"/>
</dbReference>
<keyword evidence="9" id="KW-0482">Metalloprotease</keyword>
<evidence type="ECO:0000256" key="3">
    <source>
        <dbReference type="ARBA" id="ARBA00010370"/>
    </source>
</evidence>
<evidence type="ECO:0000256" key="8">
    <source>
        <dbReference type="ARBA" id="ARBA00022833"/>
    </source>
</evidence>
<keyword evidence="13" id="KW-1185">Reference proteome</keyword>
<organism evidence="12 13">
    <name type="scientific">Willisornis vidua</name>
    <name type="common">Xingu scale-backed antbird</name>
    <dbReference type="NCBI Taxonomy" id="1566151"/>
    <lineage>
        <taxon>Eukaryota</taxon>
        <taxon>Metazoa</taxon>
        <taxon>Chordata</taxon>
        <taxon>Craniata</taxon>
        <taxon>Vertebrata</taxon>
        <taxon>Euteleostomi</taxon>
        <taxon>Archelosauria</taxon>
        <taxon>Archosauria</taxon>
        <taxon>Dinosauria</taxon>
        <taxon>Saurischia</taxon>
        <taxon>Theropoda</taxon>
        <taxon>Coelurosauria</taxon>
        <taxon>Aves</taxon>
        <taxon>Neognathae</taxon>
        <taxon>Neoaves</taxon>
        <taxon>Telluraves</taxon>
        <taxon>Australaves</taxon>
        <taxon>Passeriformes</taxon>
        <taxon>Thamnophilidae</taxon>
        <taxon>Willisornis</taxon>
    </lineage>
</organism>
<evidence type="ECO:0000256" key="7">
    <source>
        <dbReference type="ARBA" id="ARBA00022801"/>
    </source>
</evidence>
<dbReference type="InterPro" id="IPR002477">
    <property type="entry name" value="Peptidoglycan-bd-like"/>
</dbReference>
<evidence type="ECO:0000256" key="4">
    <source>
        <dbReference type="ARBA" id="ARBA00022670"/>
    </source>
</evidence>
<evidence type="ECO:0000256" key="1">
    <source>
        <dbReference type="ARBA" id="ARBA00001913"/>
    </source>
</evidence>
<comment type="caution">
    <text evidence="12">The sequence shown here is derived from an EMBL/GenBank/DDBJ whole genome shotgun (WGS) entry which is preliminary data.</text>
</comment>
<dbReference type="PANTHER" id="PTHR10201:SF29">
    <property type="entry name" value="72 KDA TYPE IV COLLAGENASE"/>
    <property type="match status" value="1"/>
</dbReference>
<keyword evidence="4" id="KW-0645">Protease</keyword>
<comment type="cofactor">
    <cofactor evidence="1">
        <name>Ca(2+)</name>
        <dbReference type="ChEBI" id="CHEBI:29108"/>
    </cofactor>
</comment>
<dbReference type="PRINTS" id="PR00138">
    <property type="entry name" value="MATRIXIN"/>
</dbReference>
<evidence type="ECO:0000259" key="11">
    <source>
        <dbReference type="SMART" id="SM00235"/>
    </source>
</evidence>
<comment type="similarity">
    <text evidence="3">Belongs to the peptidase M10A family.</text>
</comment>
<proteinExistence type="inferred from homology"/>
<dbReference type="SUPFAM" id="SSF47090">
    <property type="entry name" value="PGBD-like"/>
    <property type="match status" value="1"/>
</dbReference>
<accession>A0ABQ9D4Q8</accession>
<keyword evidence="5" id="KW-0479">Metal-binding</keyword>
<dbReference type="EMBL" id="WHWB01034214">
    <property type="protein sequence ID" value="KAJ7412653.1"/>
    <property type="molecule type" value="Genomic_DNA"/>
</dbReference>
<keyword evidence="10" id="KW-0865">Zymogen</keyword>
<dbReference type="InterPro" id="IPR024079">
    <property type="entry name" value="MetalloPept_cat_dom_sf"/>
</dbReference>
<feature type="domain" description="Peptidase metallopeptidase" evidence="11">
    <location>
        <begin position="192"/>
        <end position="351"/>
    </location>
</feature>
<keyword evidence="6" id="KW-0732">Signal</keyword>
<evidence type="ECO:0000256" key="9">
    <source>
        <dbReference type="ARBA" id="ARBA00023049"/>
    </source>
</evidence>
<keyword evidence="7" id="KW-0378">Hydrolase</keyword>
<dbReference type="Pfam" id="PF00413">
    <property type="entry name" value="Peptidase_M10"/>
    <property type="match status" value="1"/>
</dbReference>
<protein>
    <submittedName>
        <fullName evidence="12">Matrilysin</fullName>
    </submittedName>
</protein>
<dbReference type="InterPro" id="IPR001818">
    <property type="entry name" value="Pept_M10_metallopeptidase"/>
</dbReference>
<evidence type="ECO:0000256" key="5">
    <source>
        <dbReference type="ARBA" id="ARBA00022723"/>
    </source>
</evidence>
<dbReference type="Pfam" id="PF01471">
    <property type="entry name" value="PG_binding_1"/>
    <property type="match status" value="1"/>
</dbReference>
<name>A0ABQ9D4Q8_9PASS</name>
<reference evidence="12" key="1">
    <citation type="submission" date="2019-10" db="EMBL/GenBank/DDBJ databases">
        <authorList>
            <person name="Soares A.E.R."/>
            <person name="Aleixo A."/>
            <person name="Schneider P."/>
            <person name="Miyaki C.Y."/>
            <person name="Schneider M.P."/>
            <person name="Mello C."/>
            <person name="Vasconcelos A.T.R."/>
        </authorList>
    </citation>
    <scope>NUCLEOTIDE SEQUENCE</scope>
    <source>
        <tissue evidence="12">Muscle</tissue>
    </source>
</reference>
<dbReference type="SUPFAM" id="SSF55486">
    <property type="entry name" value="Metalloproteases ('zincins'), catalytic domain"/>
    <property type="match status" value="1"/>
</dbReference>
<dbReference type="Proteomes" id="UP001145742">
    <property type="component" value="Unassembled WGS sequence"/>
</dbReference>